<dbReference type="PANTHER" id="PTHR30055:SF240">
    <property type="entry name" value="HTH-TYPE TRANSCRIPTIONAL REGULATOR ACRR"/>
    <property type="match status" value="1"/>
</dbReference>
<dbReference type="InterPro" id="IPR036271">
    <property type="entry name" value="Tet_transcr_reg_TetR-rel_C_sf"/>
</dbReference>
<dbReference type="SUPFAM" id="SSF46689">
    <property type="entry name" value="Homeodomain-like"/>
    <property type="match status" value="1"/>
</dbReference>
<keyword evidence="2 4" id="KW-0238">DNA-binding</keyword>
<gene>
    <name evidence="6" type="primary">fadR</name>
    <name evidence="6" type="ORF">NTH_03462</name>
</gene>
<proteinExistence type="predicted"/>
<dbReference type="PANTHER" id="PTHR30055">
    <property type="entry name" value="HTH-TYPE TRANSCRIPTIONAL REGULATOR RUTR"/>
    <property type="match status" value="1"/>
</dbReference>
<accession>A0ABY5MNY9</accession>
<dbReference type="InterPro" id="IPR023772">
    <property type="entry name" value="DNA-bd_HTH_TetR-type_CS"/>
</dbReference>
<dbReference type="RefSeq" id="WP_338531162.1">
    <property type="nucleotide sequence ID" value="NZ_CP030941.1"/>
</dbReference>
<dbReference type="InterPro" id="IPR041490">
    <property type="entry name" value="KstR2_TetR_C"/>
</dbReference>
<evidence type="ECO:0000313" key="6">
    <source>
        <dbReference type="EMBL" id="UUP18976.1"/>
    </source>
</evidence>
<evidence type="ECO:0000313" key="7">
    <source>
        <dbReference type="Proteomes" id="UP001342418"/>
    </source>
</evidence>
<protein>
    <submittedName>
        <fullName evidence="6">Fatty acid metabolism regulator protein</fullName>
    </submittedName>
</protein>
<keyword evidence="1" id="KW-0805">Transcription regulation</keyword>
<dbReference type="PROSITE" id="PS50977">
    <property type="entry name" value="HTH_TETR_2"/>
    <property type="match status" value="1"/>
</dbReference>
<keyword evidence="7" id="KW-1185">Reference proteome</keyword>
<dbReference type="Pfam" id="PF00440">
    <property type="entry name" value="TetR_N"/>
    <property type="match status" value="1"/>
</dbReference>
<feature type="domain" description="HTH tetR-type" evidence="5">
    <location>
        <begin position="10"/>
        <end position="70"/>
    </location>
</feature>
<evidence type="ECO:0000259" key="5">
    <source>
        <dbReference type="PROSITE" id="PS50977"/>
    </source>
</evidence>
<dbReference type="InterPro" id="IPR050109">
    <property type="entry name" value="HTH-type_TetR-like_transc_reg"/>
</dbReference>
<sequence length="197" mass="22434">MARTAGSDGERTLAAIRQSALSLIARHGFEAMSMRQLGERVGVQPAALYRYFPNKEALLFSLMEEHMTGLLASWEDAKPQSADPSERLAAFVRNHIHFHVERRLSTHVNNMELRSLSPDKLTHILRLRAAYEKELRQILRDGAEEGRFRIEDVTLTAMAIIQMITGVIAWFRPDERLSVREVAHNYHIMTMRLVGAG</sequence>
<dbReference type="Pfam" id="PF17932">
    <property type="entry name" value="TetR_C_24"/>
    <property type="match status" value="1"/>
</dbReference>
<reference evidence="6 7" key="1">
    <citation type="submission" date="2018-07" db="EMBL/GenBank/DDBJ databases">
        <title>Genome sequence of Nitratireductor thuwali#1536.</title>
        <authorList>
            <person name="Michoud G."/>
            <person name="Merlino G."/>
            <person name="Sefrji F.O."/>
            <person name="Daffonchio D."/>
        </authorList>
    </citation>
    <scope>NUCLEOTIDE SEQUENCE [LARGE SCALE GENOMIC DNA]</scope>
    <source>
        <strain evidence="7">Nit1536</strain>
    </source>
</reference>
<name>A0ABY5MNY9_9HYPH</name>
<evidence type="ECO:0000256" key="3">
    <source>
        <dbReference type="ARBA" id="ARBA00023163"/>
    </source>
</evidence>
<dbReference type="InterPro" id="IPR001647">
    <property type="entry name" value="HTH_TetR"/>
</dbReference>
<dbReference type="EMBL" id="CP030941">
    <property type="protein sequence ID" value="UUP18976.1"/>
    <property type="molecule type" value="Genomic_DNA"/>
</dbReference>
<dbReference type="Gene3D" id="1.10.357.10">
    <property type="entry name" value="Tetracycline Repressor, domain 2"/>
    <property type="match status" value="1"/>
</dbReference>
<feature type="DNA-binding region" description="H-T-H motif" evidence="4">
    <location>
        <begin position="33"/>
        <end position="52"/>
    </location>
</feature>
<keyword evidence="3" id="KW-0804">Transcription</keyword>
<evidence type="ECO:0000256" key="1">
    <source>
        <dbReference type="ARBA" id="ARBA00023015"/>
    </source>
</evidence>
<dbReference type="PROSITE" id="PS01081">
    <property type="entry name" value="HTH_TETR_1"/>
    <property type="match status" value="1"/>
</dbReference>
<dbReference type="InterPro" id="IPR009057">
    <property type="entry name" value="Homeodomain-like_sf"/>
</dbReference>
<evidence type="ECO:0000256" key="2">
    <source>
        <dbReference type="ARBA" id="ARBA00023125"/>
    </source>
</evidence>
<evidence type="ECO:0000256" key="4">
    <source>
        <dbReference type="PROSITE-ProRule" id="PRU00335"/>
    </source>
</evidence>
<dbReference type="PRINTS" id="PR00455">
    <property type="entry name" value="HTHTETR"/>
</dbReference>
<dbReference type="SUPFAM" id="SSF48498">
    <property type="entry name" value="Tetracyclin repressor-like, C-terminal domain"/>
    <property type="match status" value="1"/>
</dbReference>
<organism evidence="6 7">
    <name type="scientific">Nitratireductor thuwali</name>
    <dbReference type="NCBI Taxonomy" id="2267699"/>
    <lineage>
        <taxon>Bacteria</taxon>
        <taxon>Pseudomonadati</taxon>
        <taxon>Pseudomonadota</taxon>
        <taxon>Alphaproteobacteria</taxon>
        <taxon>Hyphomicrobiales</taxon>
        <taxon>Phyllobacteriaceae</taxon>
        <taxon>Nitratireductor</taxon>
    </lineage>
</organism>
<dbReference type="Proteomes" id="UP001342418">
    <property type="component" value="Chromosome"/>
</dbReference>